<dbReference type="Gene3D" id="3.40.50.300">
    <property type="entry name" value="P-loop containing nucleotide triphosphate hydrolases"/>
    <property type="match status" value="1"/>
</dbReference>
<dbReference type="CDD" id="cd18793">
    <property type="entry name" value="SF2_C_SNF"/>
    <property type="match status" value="1"/>
</dbReference>
<reference evidence="4" key="1">
    <citation type="submission" date="2020-04" db="EMBL/GenBank/DDBJ databases">
        <authorList>
            <person name="Chiriac C."/>
            <person name="Salcher M."/>
            <person name="Ghai R."/>
            <person name="Kavagutti S V."/>
        </authorList>
    </citation>
    <scope>NUCLEOTIDE SEQUENCE</scope>
</reference>
<dbReference type="Gene3D" id="3.40.50.10810">
    <property type="entry name" value="Tandem AAA-ATPase domain"/>
    <property type="match status" value="1"/>
</dbReference>
<dbReference type="InterPro" id="IPR027417">
    <property type="entry name" value="P-loop_NTPase"/>
</dbReference>
<dbReference type="InterPro" id="IPR014001">
    <property type="entry name" value="Helicase_ATP-bd"/>
</dbReference>
<dbReference type="EMBL" id="LR796429">
    <property type="protein sequence ID" value="CAB4144413.1"/>
    <property type="molecule type" value="Genomic_DNA"/>
</dbReference>
<keyword evidence="4" id="KW-0067">ATP-binding</keyword>
<dbReference type="SMART" id="SM00487">
    <property type="entry name" value="DEXDc"/>
    <property type="match status" value="1"/>
</dbReference>
<evidence type="ECO:0000256" key="1">
    <source>
        <dbReference type="ARBA" id="ARBA00022801"/>
    </source>
</evidence>
<evidence type="ECO:0000259" key="2">
    <source>
        <dbReference type="PROSITE" id="PS51192"/>
    </source>
</evidence>
<dbReference type="GO" id="GO:0005524">
    <property type="term" value="F:ATP binding"/>
    <property type="evidence" value="ECO:0007669"/>
    <property type="project" value="InterPro"/>
</dbReference>
<evidence type="ECO:0000313" key="4">
    <source>
        <dbReference type="EMBL" id="CAB4144413.1"/>
    </source>
</evidence>
<dbReference type="InterPro" id="IPR049730">
    <property type="entry name" value="SNF2/RAD54-like_C"/>
</dbReference>
<dbReference type="PROSITE" id="PS51194">
    <property type="entry name" value="HELICASE_CTER"/>
    <property type="match status" value="1"/>
</dbReference>
<accession>A0A6J5MGE7</accession>
<dbReference type="InterPro" id="IPR000330">
    <property type="entry name" value="SNF2_N"/>
</dbReference>
<keyword evidence="4" id="KW-0347">Helicase</keyword>
<evidence type="ECO:0000259" key="3">
    <source>
        <dbReference type="PROSITE" id="PS51194"/>
    </source>
</evidence>
<dbReference type="SUPFAM" id="SSF52540">
    <property type="entry name" value="P-loop containing nucleoside triphosphate hydrolases"/>
    <property type="match status" value="2"/>
</dbReference>
<dbReference type="PROSITE" id="PS51192">
    <property type="entry name" value="HELICASE_ATP_BIND_1"/>
    <property type="match status" value="1"/>
</dbReference>
<organism evidence="4">
    <name type="scientific">uncultured Caudovirales phage</name>
    <dbReference type="NCBI Taxonomy" id="2100421"/>
    <lineage>
        <taxon>Viruses</taxon>
        <taxon>Duplodnaviria</taxon>
        <taxon>Heunggongvirae</taxon>
        <taxon>Uroviricota</taxon>
        <taxon>Caudoviricetes</taxon>
        <taxon>Peduoviridae</taxon>
        <taxon>Maltschvirus</taxon>
        <taxon>Maltschvirus maltsch</taxon>
    </lineage>
</organism>
<protein>
    <submittedName>
        <fullName evidence="4">HepA Superfamily II DNA/RNA helicases, SNF2 family</fullName>
    </submittedName>
</protein>
<dbReference type="InterPro" id="IPR038718">
    <property type="entry name" value="SNF2-like_sf"/>
</dbReference>
<dbReference type="GO" id="GO:0004386">
    <property type="term" value="F:helicase activity"/>
    <property type="evidence" value="ECO:0007669"/>
    <property type="project" value="UniProtKB-KW"/>
</dbReference>
<feature type="domain" description="Helicase ATP-binding" evidence="2">
    <location>
        <begin position="83"/>
        <end position="231"/>
    </location>
</feature>
<dbReference type="GO" id="GO:0031297">
    <property type="term" value="P:replication fork processing"/>
    <property type="evidence" value="ECO:0007669"/>
    <property type="project" value="TreeGrafter"/>
</dbReference>
<dbReference type="PANTHER" id="PTHR45766:SF6">
    <property type="entry name" value="SWI_SNF-RELATED MATRIX-ASSOCIATED ACTIN-DEPENDENT REGULATOR OF CHROMATIN SUBFAMILY A-LIKE PROTEIN 1"/>
    <property type="match status" value="1"/>
</dbReference>
<gene>
    <name evidence="4" type="ORF">UFOVP470_33</name>
</gene>
<dbReference type="GO" id="GO:0006281">
    <property type="term" value="P:DNA repair"/>
    <property type="evidence" value="ECO:0007669"/>
    <property type="project" value="TreeGrafter"/>
</dbReference>
<dbReference type="PANTHER" id="PTHR45766">
    <property type="entry name" value="DNA ANNEALING HELICASE AND ENDONUCLEASE ZRANB3 FAMILY MEMBER"/>
    <property type="match status" value="1"/>
</dbReference>
<proteinExistence type="predicted"/>
<dbReference type="Pfam" id="PF00176">
    <property type="entry name" value="SNF2-rel_dom"/>
    <property type="match status" value="1"/>
</dbReference>
<dbReference type="Pfam" id="PF00271">
    <property type="entry name" value="Helicase_C"/>
    <property type="match status" value="1"/>
</dbReference>
<name>A0A6J5MGE7_9CAUD</name>
<dbReference type="SMART" id="SM00490">
    <property type="entry name" value="HELICc"/>
    <property type="match status" value="1"/>
</dbReference>
<keyword evidence="1" id="KW-0378">Hydrolase</keyword>
<feature type="domain" description="Helicase C-terminal" evidence="3">
    <location>
        <begin position="357"/>
        <end position="508"/>
    </location>
</feature>
<sequence length="508" mass="57020">MIPFRADVANVIPLARAFSFGGIRQLAVPHGLDETVLLRNLGIAAPAPILTHYDWAGGTPYDVQKKTAALLTTNLRAHCLNGMGTGKTKAALWAADFLKLEVKLNRVLVVAPLSTLTDVWYREIFRTVPHRSAVVLHGTRERRLKLLAEDHDFYIVNHDGVAVICEELLARKDIDGFILDEAAVYRNNQAQRTKLMRKLAEGRKVVWGLTGSPTPQAPTDAFAQARIITPWTVSGVSFTMFRDQVMYKQGPFIWREKQDAKERISEILSPAVRYTLDDVVELPECVYQHETVAMSPNAAKIYQKLAKEMIAQLVGGEVSAVNEGVLRNKLLQVACGWVYAADGSCVEIDKDHPRLEKLVEIMEACERKVIVFVPFTEPMKRVAAHITKAGFKNELIWGGTSQTERGRIFQQFRMDPKMKCIVAHPGTMAHGLTLTEADTIVWYSPTASLETFEQANARIRRIGQKSKQLIVMLGGTDVERKTYRDLERKQKFQNSLLDLLQAETVTNE</sequence>
<dbReference type="GO" id="GO:0016787">
    <property type="term" value="F:hydrolase activity"/>
    <property type="evidence" value="ECO:0007669"/>
    <property type="project" value="UniProtKB-KW"/>
</dbReference>
<keyword evidence="4" id="KW-0547">Nucleotide-binding</keyword>
<dbReference type="InterPro" id="IPR001650">
    <property type="entry name" value="Helicase_C-like"/>
</dbReference>